<gene>
    <name evidence="13" type="ORF">SHK19_05085</name>
</gene>
<evidence type="ECO:0000313" key="14">
    <source>
        <dbReference type="Proteomes" id="UP001327225"/>
    </source>
</evidence>
<dbReference type="InterPro" id="IPR004101">
    <property type="entry name" value="Mur_ligase_C"/>
</dbReference>
<organism evidence="13 14">
    <name type="scientific">Nocardioides bizhenqiangii</name>
    <dbReference type="NCBI Taxonomy" id="3095076"/>
    <lineage>
        <taxon>Bacteria</taxon>
        <taxon>Bacillati</taxon>
        <taxon>Actinomycetota</taxon>
        <taxon>Actinomycetes</taxon>
        <taxon>Propionibacteriales</taxon>
        <taxon>Nocardioidaceae</taxon>
        <taxon>Nocardioides</taxon>
    </lineage>
</organism>
<dbReference type="InterPro" id="IPR036565">
    <property type="entry name" value="Mur-like_cat_sf"/>
</dbReference>
<dbReference type="Pfam" id="PF08245">
    <property type="entry name" value="Mur_ligase_M"/>
    <property type="match status" value="1"/>
</dbReference>
<dbReference type="InterPro" id="IPR001645">
    <property type="entry name" value="Folylpolyglutamate_synth"/>
</dbReference>
<evidence type="ECO:0000313" key="13">
    <source>
        <dbReference type="EMBL" id="WQQ27609.1"/>
    </source>
</evidence>
<evidence type="ECO:0000256" key="4">
    <source>
        <dbReference type="ARBA" id="ARBA00022723"/>
    </source>
</evidence>
<dbReference type="PANTHER" id="PTHR11136:SF0">
    <property type="entry name" value="DIHYDROFOLATE SYNTHETASE-RELATED"/>
    <property type="match status" value="1"/>
</dbReference>
<protein>
    <recommendedName>
        <fullName evidence="2">tetrahydrofolate synthase</fullName>
        <ecNumber evidence="2">6.3.2.17</ecNumber>
    </recommendedName>
    <alternativeName>
        <fullName evidence="8">Tetrahydrofolylpolyglutamate synthase</fullName>
    </alternativeName>
</protein>
<dbReference type="PIRSF" id="PIRSF001563">
    <property type="entry name" value="Folylpolyglu_synth"/>
    <property type="match status" value="1"/>
</dbReference>
<dbReference type="NCBIfam" id="TIGR01499">
    <property type="entry name" value="folC"/>
    <property type="match status" value="1"/>
</dbReference>
<proteinExistence type="inferred from homology"/>
<keyword evidence="6 10" id="KW-0067">ATP-binding</keyword>
<evidence type="ECO:0000259" key="12">
    <source>
        <dbReference type="Pfam" id="PF08245"/>
    </source>
</evidence>
<sequence length="447" mass="46386">MGAVSAVAAGAPEMALADVEQQLLARWPETRMDPTLDRVAMLLGLLGRPETAYRSIHLTGTNGKTSTARMVEALLAACGSRTGRFTSPHLESMRERISLDLHPIDVDRFVRSYQAVAEQAAVVDCASTHPVSFFEMTVAMAYQAFAAHGVDAAVVEVGMGGRWDATNVITADVAAILPVALDHTDYLGPTVEAIAAEKAGIIKAGAAAVSARQPDDVSAVLCARADAVGAELAVEGRDFAVTRRSPMASGQLLSFRGLHRQYDDVPLALHGEHQAQNAAVAIASAEAFLGGPLDVDLVRTVLGRVASPGRFEIRPGTPPVVLDAAHNPHGARALARNLAEQVSGRTIAVLAVMADKDYSAVLHELEGVVDLVVCTRNSSPRSLPADELAAQATDVFGPSRVHLAADVASGLAAARALADARPGSTDVVLVTGSVVTVGDASSGPTDG</sequence>
<name>A0ABZ0ZTJ9_9ACTN</name>
<evidence type="ECO:0000256" key="8">
    <source>
        <dbReference type="ARBA" id="ARBA00030592"/>
    </source>
</evidence>
<dbReference type="PANTHER" id="PTHR11136">
    <property type="entry name" value="FOLYLPOLYGLUTAMATE SYNTHASE-RELATED"/>
    <property type="match status" value="1"/>
</dbReference>
<evidence type="ECO:0000256" key="1">
    <source>
        <dbReference type="ARBA" id="ARBA00008276"/>
    </source>
</evidence>
<dbReference type="InterPro" id="IPR036615">
    <property type="entry name" value="Mur_ligase_C_dom_sf"/>
</dbReference>
<dbReference type="SUPFAM" id="SSF53244">
    <property type="entry name" value="MurD-like peptide ligases, peptide-binding domain"/>
    <property type="match status" value="1"/>
</dbReference>
<accession>A0ABZ0ZTJ9</accession>
<evidence type="ECO:0000256" key="10">
    <source>
        <dbReference type="PIRNR" id="PIRNR001563"/>
    </source>
</evidence>
<keyword evidence="3 10" id="KW-0436">Ligase</keyword>
<evidence type="ECO:0000256" key="6">
    <source>
        <dbReference type="ARBA" id="ARBA00022840"/>
    </source>
</evidence>
<keyword evidence="7" id="KW-0460">Magnesium</keyword>
<keyword evidence="14" id="KW-1185">Reference proteome</keyword>
<dbReference type="Pfam" id="PF02875">
    <property type="entry name" value="Mur_ligase_C"/>
    <property type="match status" value="1"/>
</dbReference>
<comment type="similarity">
    <text evidence="1 10">Belongs to the folylpolyglutamate synthase family.</text>
</comment>
<keyword evidence="5 10" id="KW-0547">Nucleotide-binding</keyword>
<dbReference type="SUPFAM" id="SSF53623">
    <property type="entry name" value="MurD-like peptide ligases, catalytic domain"/>
    <property type="match status" value="1"/>
</dbReference>
<comment type="catalytic activity">
    <reaction evidence="9">
        <text>(6S)-5,6,7,8-tetrahydrofolyl-(gamma-L-Glu)(n) + L-glutamate + ATP = (6S)-5,6,7,8-tetrahydrofolyl-(gamma-L-Glu)(n+1) + ADP + phosphate + H(+)</text>
        <dbReference type="Rhea" id="RHEA:10580"/>
        <dbReference type="Rhea" id="RHEA-COMP:14738"/>
        <dbReference type="Rhea" id="RHEA-COMP:14740"/>
        <dbReference type="ChEBI" id="CHEBI:15378"/>
        <dbReference type="ChEBI" id="CHEBI:29985"/>
        <dbReference type="ChEBI" id="CHEBI:30616"/>
        <dbReference type="ChEBI" id="CHEBI:43474"/>
        <dbReference type="ChEBI" id="CHEBI:141005"/>
        <dbReference type="ChEBI" id="CHEBI:456216"/>
        <dbReference type="EC" id="6.3.2.17"/>
    </reaction>
</comment>
<evidence type="ECO:0000256" key="7">
    <source>
        <dbReference type="ARBA" id="ARBA00022842"/>
    </source>
</evidence>
<evidence type="ECO:0000256" key="9">
    <source>
        <dbReference type="ARBA" id="ARBA00047493"/>
    </source>
</evidence>
<evidence type="ECO:0000259" key="11">
    <source>
        <dbReference type="Pfam" id="PF02875"/>
    </source>
</evidence>
<dbReference type="InterPro" id="IPR013221">
    <property type="entry name" value="Mur_ligase_cen"/>
</dbReference>
<feature type="domain" description="Mur ligase central" evidence="12">
    <location>
        <begin position="59"/>
        <end position="285"/>
    </location>
</feature>
<feature type="domain" description="Mur ligase C-terminal" evidence="11">
    <location>
        <begin position="309"/>
        <end position="433"/>
    </location>
</feature>
<dbReference type="RefSeq" id="WP_322938008.1">
    <property type="nucleotide sequence ID" value="NZ_CP141059.1"/>
</dbReference>
<keyword evidence="4" id="KW-0479">Metal-binding</keyword>
<dbReference type="EC" id="6.3.2.17" evidence="2"/>
<evidence type="ECO:0000256" key="3">
    <source>
        <dbReference type="ARBA" id="ARBA00022598"/>
    </source>
</evidence>
<dbReference type="GO" id="GO:0016874">
    <property type="term" value="F:ligase activity"/>
    <property type="evidence" value="ECO:0007669"/>
    <property type="project" value="UniProtKB-KW"/>
</dbReference>
<dbReference type="Gene3D" id="3.40.1190.10">
    <property type="entry name" value="Mur-like, catalytic domain"/>
    <property type="match status" value="1"/>
</dbReference>
<dbReference type="InterPro" id="IPR018109">
    <property type="entry name" value="Folylpolyglutamate_synth_CS"/>
</dbReference>
<dbReference type="EMBL" id="CP141059">
    <property type="protein sequence ID" value="WQQ27609.1"/>
    <property type="molecule type" value="Genomic_DNA"/>
</dbReference>
<dbReference type="Proteomes" id="UP001327225">
    <property type="component" value="Chromosome"/>
</dbReference>
<dbReference type="PROSITE" id="PS01012">
    <property type="entry name" value="FOLYLPOLYGLU_SYNT_2"/>
    <property type="match status" value="1"/>
</dbReference>
<evidence type="ECO:0000256" key="2">
    <source>
        <dbReference type="ARBA" id="ARBA00013025"/>
    </source>
</evidence>
<dbReference type="Gene3D" id="3.90.190.20">
    <property type="entry name" value="Mur ligase, C-terminal domain"/>
    <property type="match status" value="1"/>
</dbReference>
<reference evidence="14" key="1">
    <citation type="submission" date="2023-12" db="EMBL/GenBank/DDBJ databases">
        <title>Novel species in genus Nocardioides.</title>
        <authorList>
            <person name="Zhou H."/>
        </authorList>
    </citation>
    <scope>NUCLEOTIDE SEQUENCE [LARGE SCALE GENOMIC DNA]</scope>
    <source>
        <strain evidence="14">HM61</strain>
    </source>
</reference>
<evidence type="ECO:0000256" key="5">
    <source>
        <dbReference type="ARBA" id="ARBA00022741"/>
    </source>
</evidence>